<keyword evidence="13" id="KW-0862">Zinc</keyword>
<comment type="function">
    <text evidence="10">Catalyzes the reversible epimerization of D-ribulose 5-phosphate to D-xylulose 5-phosphate.</text>
</comment>
<evidence type="ECO:0000256" key="8">
    <source>
        <dbReference type="ARBA" id="ARBA00022723"/>
    </source>
</evidence>
<dbReference type="Proteomes" id="UP000177309">
    <property type="component" value="Unassembled WGS sequence"/>
</dbReference>
<keyword evidence="10 11" id="KW-0119">Carbohydrate metabolism</keyword>
<dbReference type="HAMAP" id="MF_02227">
    <property type="entry name" value="RPE"/>
    <property type="match status" value="1"/>
</dbReference>
<feature type="active site" description="Proton acceptor" evidence="10 12">
    <location>
        <position position="34"/>
    </location>
</feature>
<comment type="cofactor">
    <cofactor evidence="2">
        <name>Mn(2+)</name>
        <dbReference type="ChEBI" id="CHEBI:29035"/>
    </cofactor>
</comment>
<dbReference type="NCBIfam" id="NF004076">
    <property type="entry name" value="PRK05581.1-4"/>
    <property type="match status" value="1"/>
</dbReference>
<evidence type="ECO:0000313" key="15">
    <source>
        <dbReference type="EMBL" id="OGC34201.1"/>
    </source>
</evidence>
<dbReference type="EMBL" id="MEUI01000021">
    <property type="protein sequence ID" value="OGC34201.1"/>
    <property type="molecule type" value="Genomic_DNA"/>
</dbReference>
<evidence type="ECO:0000256" key="1">
    <source>
        <dbReference type="ARBA" id="ARBA00001782"/>
    </source>
</evidence>
<dbReference type="GO" id="GO:0019323">
    <property type="term" value="P:pentose catabolic process"/>
    <property type="evidence" value="ECO:0007669"/>
    <property type="project" value="UniProtKB-UniRule"/>
</dbReference>
<evidence type="ECO:0000256" key="5">
    <source>
        <dbReference type="ARBA" id="ARBA00001954"/>
    </source>
</evidence>
<dbReference type="PIRSF" id="PIRSF001461">
    <property type="entry name" value="RPE"/>
    <property type="match status" value="1"/>
</dbReference>
<dbReference type="Gene3D" id="3.20.20.70">
    <property type="entry name" value="Aldolase class I"/>
    <property type="match status" value="1"/>
</dbReference>
<comment type="caution">
    <text evidence="15">The sequence shown here is derived from an EMBL/GenBank/DDBJ whole genome shotgun (WGS) entry which is preliminary data.</text>
</comment>
<dbReference type="PROSITE" id="PS01085">
    <property type="entry name" value="RIBUL_P_3_EPIMER_1"/>
    <property type="match status" value="1"/>
</dbReference>
<dbReference type="EC" id="5.1.3.1" evidence="7 10"/>
<evidence type="ECO:0000256" key="6">
    <source>
        <dbReference type="ARBA" id="ARBA00009541"/>
    </source>
</evidence>
<comment type="cofactor">
    <cofactor evidence="3">
        <name>Co(2+)</name>
        <dbReference type="ChEBI" id="CHEBI:48828"/>
    </cofactor>
</comment>
<feature type="active site" description="Proton donor" evidence="10 12">
    <location>
        <position position="187"/>
    </location>
</feature>
<keyword evidence="13" id="KW-0170">Cobalt</keyword>
<evidence type="ECO:0000256" key="2">
    <source>
        <dbReference type="ARBA" id="ARBA00001936"/>
    </source>
</evidence>
<protein>
    <recommendedName>
        <fullName evidence="7 10">Ribulose-phosphate 3-epimerase</fullName>
        <ecNumber evidence="7 10">5.1.3.1</ecNumber>
    </recommendedName>
</protein>
<proteinExistence type="inferred from homology"/>
<evidence type="ECO:0000256" key="13">
    <source>
        <dbReference type="PIRSR" id="PIRSR001461-2"/>
    </source>
</evidence>
<feature type="binding site" evidence="10 14">
    <location>
        <begin position="209"/>
        <end position="210"/>
    </location>
    <ligand>
        <name>substrate</name>
    </ligand>
</feature>
<dbReference type="InterPro" id="IPR011060">
    <property type="entry name" value="RibuloseP-bd_barrel"/>
</dbReference>
<dbReference type="InterPro" id="IPR000056">
    <property type="entry name" value="Ribul_P_3_epim-like"/>
</dbReference>
<dbReference type="CDD" id="cd00429">
    <property type="entry name" value="RPE"/>
    <property type="match status" value="1"/>
</dbReference>
<comment type="cofactor">
    <cofactor evidence="10 13">
        <name>a divalent metal cation</name>
        <dbReference type="ChEBI" id="CHEBI:60240"/>
    </cofactor>
    <text evidence="10 13">Binds 1 divalent metal cation per subunit.</text>
</comment>
<dbReference type="PANTHER" id="PTHR11749">
    <property type="entry name" value="RIBULOSE-5-PHOSPHATE-3-EPIMERASE"/>
    <property type="match status" value="1"/>
</dbReference>
<feature type="binding site" evidence="10">
    <location>
        <begin position="187"/>
        <end position="189"/>
    </location>
    <ligand>
        <name>substrate</name>
    </ligand>
</feature>
<feature type="binding site" evidence="10 13">
    <location>
        <position position="32"/>
    </location>
    <ligand>
        <name>a divalent metal cation</name>
        <dbReference type="ChEBI" id="CHEBI:60240"/>
    </ligand>
</feature>
<feature type="binding site" evidence="10 14">
    <location>
        <position position="65"/>
    </location>
    <ligand>
        <name>substrate</name>
    </ligand>
</feature>
<comment type="catalytic activity">
    <reaction evidence="1 10 11">
        <text>D-ribulose 5-phosphate = D-xylulose 5-phosphate</text>
        <dbReference type="Rhea" id="RHEA:13677"/>
        <dbReference type="ChEBI" id="CHEBI:57737"/>
        <dbReference type="ChEBI" id="CHEBI:58121"/>
        <dbReference type="EC" id="5.1.3.1"/>
    </reaction>
</comment>
<gene>
    <name evidence="10" type="primary">rpe</name>
    <name evidence="15" type="ORF">A2462_08240</name>
</gene>
<keyword evidence="9 10" id="KW-0413">Isomerase</keyword>
<sequence>MVKIAPSILSADFGNLAAEIKKVEQAGADLIHVDVMDGHFVPNITIGPLVVRAVRKATKLPLDVHLMIENPDKYIPVFAKALLRPPSADFGGQAGADIITVQVEASKDLERDIVLIKASGAKPGVVVNPATPIEIVFPVLNKVAMVLIMSVNPGFAGQKFMPEVLEKVSKLKAEISQRKAAVEIEIDGGINIETAPEAIKAGADILVAGSAVFGAKDYQAIIKRLRG</sequence>
<keyword evidence="13" id="KW-0464">Manganese</keyword>
<feature type="binding site" evidence="10 14">
    <location>
        <position position="7"/>
    </location>
    <ligand>
        <name>substrate</name>
    </ligand>
</feature>
<dbReference type="NCBIfam" id="TIGR01163">
    <property type="entry name" value="rpe"/>
    <property type="match status" value="1"/>
</dbReference>
<evidence type="ECO:0000256" key="14">
    <source>
        <dbReference type="PIRSR" id="PIRSR001461-3"/>
    </source>
</evidence>
<dbReference type="FunFam" id="3.20.20.70:FF:000004">
    <property type="entry name" value="Ribulose-phosphate 3-epimerase"/>
    <property type="match status" value="1"/>
</dbReference>
<feature type="binding site" evidence="10 13">
    <location>
        <position position="65"/>
    </location>
    <ligand>
        <name>a divalent metal cation</name>
        <dbReference type="ChEBI" id="CHEBI:60240"/>
    </ligand>
</feature>
<evidence type="ECO:0000256" key="3">
    <source>
        <dbReference type="ARBA" id="ARBA00001941"/>
    </source>
</evidence>
<dbReference type="AlphaFoldDB" id="A0A1F4TN94"/>
<feature type="binding site" evidence="10 13">
    <location>
        <position position="34"/>
    </location>
    <ligand>
        <name>a divalent metal cation</name>
        <dbReference type="ChEBI" id="CHEBI:60240"/>
    </ligand>
</feature>
<comment type="cofactor">
    <cofactor evidence="5">
        <name>Fe(2+)</name>
        <dbReference type="ChEBI" id="CHEBI:29033"/>
    </cofactor>
</comment>
<dbReference type="GO" id="GO:0004750">
    <property type="term" value="F:D-ribulose-phosphate 3-epimerase activity"/>
    <property type="evidence" value="ECO:0007669"/>
    <property type="project" value="UniProtKB-UniRule"/>
</dbReference>
<dbReference type="GO" id="GO:0006098">
    <property type="term" value="P:pentose-phosphate shunt"/>
    <property type="evidence" value="ECO:0007669"/>
    <property type="project" value="UniProtKB-UniRule"/>
</dbReference>
<evidence type="ECO:0000256" key="9">
    <source>
        <dbReference type="ARBA" id="ARBA00023235"/>
    </source>
</evidence>
<name>A0A1F4TN94_UNCSA</name>
<dbReference type="GO" id="GO:0046872">
    <property type="term" value="F:metal ion binding"/>
    <property type="evidence" value="ECO:0007669"/>
    <property type="project" value="UniProtKB-UniRule"/>
</dbReference>
<evidence type="ECO:0000256" key="7">
    <source>
        <dbReference type="ARBA" id="ARBA00013188"/>
    </source>
</evidence>
<keyword evidence="8 10" id="KW-0479">Metal-binding</keyword>
<evidence type="ECO:0000313" key="16">
    <source>
        <dbReference type="Proteomes" id="UP000177309"/>
    </source>
</evidence>
<comment type="similarity">
    <text evidence="6 10 11">Belongs to the ribulose-phosphate 3-epimerase family.</text>
</comment>
<dbReference type="SUPFAM" id="SSF51366">
    <property type="entry name" value="Ribulose-phoshate binding barrel"/>
    <property type="match status" value="1"/>
</dbReference>
<evidence type="ECO:0000256" key="12">
    <source>
        <dbReference type="PIRSR" id="PIRSR001461-1"/>
    </source>
</evidence>
<reference evidence="15 16" key="1">
    <citation type="journal article" date="2016" name="Nat. Commun.">
        <title>Thousands of microbial genomes shed light on interconnected biogeochemical processes in an aquifer system.</title>
        <authorList>
            <person name="Anantharaman K."/>
            <person name="Brown C.T."/>
            <person name="Hug L.A."/>
            <person name="Sharon I."/>
            <person name="Castelle C.J."/>
            <person name="Probst A.J."/>
            <person name="Thomas B.C."/>
            <person name="Singh A."/>
            <person name="Wilkins M.J."/>
            <person name="Karaoz U."/>
            <person name="Brodie E.L."/>
            <person name="Williams K.H."/>
            <person name="Hubbard S.S."/>
            <person name="Banfield J.F."/>
        </authorList>
    </citation>
    <scope>NUCLEOTIDE SEQUENCE [LARGE SCALE GENOMIC DNA]</scope>
</reference>
<feature type="binding site" evidence="14">
    <location>
        <position position="189"/>
    </location>
    <ligand>
        <name>substrate</name>
    </ligand>
</feature>
<comment type="cofactor">
    <cofactor evidence="4">
        <name>Zn(2+)</name>
        <dbReference type="ChEBI" id="CHEBI:29105"/>
    </cofactor>
</comment>
<feature type="binding site" evidence="10 13">
    <location>
        <position position="187"/>
    </location>
    <ligand>
        <name>a divalent metal cation</name>
        <dbReference type="ChEBI" id="CHEBI:60240"/>
    </ligand>
</feature>
<accession>A0A1F4TN94</accession>
<dbReference type="InterPro" id="IPR013785">
    <property type="entry name" value="Aldolase_TIM"/>
</dbReference>
<dbReference type="Pfam" id="PF00834">
    <property type="entry name" value="Ribul_P_3_epim"/>
    <property type="match status" value="1"/>
</dbReference>
<dbReference type="PROSITE" id="PS01086">
    <property type="entry name" value="RIBUL_P_3_EPIMER_2"/>
    <property type="match status" value="1"/>
</dbReference>
<dbReference type="GO" id="GO:0005737">
    <property type="term" value="C:cytoplasm"/>
    <property type="evidence" value="ECO:0007669"/>
    <property type="project" value="UniProtKB-ARBA"/>
</dbReference>
<organism evidence="15 16">
    <name type="scientific">candidate division WOR-1 bacterium RIFOXYC2_FULL_41_25</name>
    <dbReference type="NCBI Taxonomy" id="1802586"/>
    <lineage>
        <taxon>Bacteria</taxon>
        <taxon>Bacillati</taxon>
        <taxon>Saganbacteria</taxon>
    </lineage>
</organism>
<feature type="binding site" evidence="10 14">
    <location>
        <begin position="154"/>
        <end position="157"/>
    </location>
    <ligand>
        <name>substrate</name>
    </ligand>
</feature>
<evidence type="ECO:0000256" key="11">
    <source>
        <dbReference type="PIRNR" id="PIRNR001461"/>
    </source>
</evidence>
<dbReference type="InterPro" id="IPR026019">
    <property type="entry name" value="Ribul_P_3_epim"/>
</dbReference>
<evidence type="ECO:0000256" key="10">
    <source>
        <dbReference type="HAMAP-Rule" id="MF_02227"/>
    </source>
</evidence>
<evidence type="ECO:0000256" key="4">
    <source>
        <dbReference type="ARBA" id="ARBA00001947"/>
    </source>
</evidence>
<comment type="pathway">
    <text evidence="10">Carbohydrate degradation.</text>
</comment>